<evidence type="ECO:0000256" key="2">
    <source>
        <dbReference type="ARBA" id="ARBA00022448"/>
    </source>
</evidence>
<dbReference type="STRING" id="554065.E1ZAN3"/>
<name>E1ZAN3_CHLVA</name>
<evidence type="ECO:0000256" key="4">
    <source>
        <dbReference type="ARBA" id="ARBA00022692"/>
    </source>
</evidence>
<reference evidence="8 9" key="1">
    <citation type="journal article" date="2010" name="Plant Cell">
        <title>The Chlorella variabilis NC64A genome reveals adaptation to photosymbiosis, coevolution with viruses, and cryptic sex.</title>
        <authorList>
            <person name="Blanc G."/>
            <person name="Duncan G."/>
            <person name="Agarkova I."/>
            <person name="Borodovsky M."/>
            <person name="Gurnon J."/>
            <person name="Kuo A."/>
            <person name="Lindquist E."/>
            <person name="Lucas S."/>
            <person name="Pangilinan J."/>
            <person name="Polle J."/>
            <person name="Salamov A."/>
            <person name="Terry A."/>
            <person name="Yamada T."/>
            <person name="Dunigan D.D."/>
            <person name="Grigoriev I.V."/>
            <person name="Claverie J.M."/>
            <person name="Van Etten J.L."/>
        </authorList>
    </citation>
    <scope>NUCLEOTIDE SEQUENCE [LARGE SCALE GENOMIC DNA]</scope>
    <source>
        <strain evidence="8 9">NC64A</strain>
    </source>
</reference>
<dbReference type="GO" id="GO:0005254">
    <property type="term" value="F:chloride channel activity"/>
    <property type="evidence" value="ECO:0007669"/>
    <property type="project" value="InterPro"/>
</dbReference>
<dbReference type="AlphaFoldDB" id="E1ZAN3"/>
<keyword evidence="4" id="KW-0812">Transmembrane</keyword>
<dbReference type="Proteomes" id="UP000008141">
    <property type="component" value="Unassembled WGS sequence"/>
</dbReference>
<proteinExistence type="predicted"/>
<keyword evidence="9" id="KW-1185">Reference proteome</keyword>
<organism evidence="9">
    <name type="scientific">Chlorella variabilis</name>
    <name type="common">Green alga</name>
    <dbReference type="NCBI Taxonomy" id="554065"/>
    <lineage>
        <taxon>Eukaryota</taxon>
        <taxon>Viridiplantae</taxon>
        <taxon>Chlorophyta</taxon>
        <taxon>core chlorophytes</taxon>
        <taxon>Trebouxiophyceae</taxon>
        <taxon>Chlorellales</taxon>
        <taxon>Chlorellaceae</taxon>
        <taxon>Chlorella clade</taxon>
        <taxon>Chlorella</taxon>
    </lineage>
</organism>
<protein>
    <submittedName>
        <fullName evidence="8">Uncharacterized protein</fullName>
    </submittedName>
</protein>
<dbReference type="PANTHER" id="PTHR33281:SF19">
    <property type="entry name" value="VOLTAGE-DEPENDENT ANION CHANNEL-FORMING PROTEIN YNEE"/>
    <property type="match status" value="1"/>
</dbReference>
<evidence type="ECO:0000256" key="3">
    <source>
        <dbReference type="ARBA" id="ARBA00022475"/>
    </source>
</evidence>
<accession>E1ZAN3</accession>
<evidence type="ECO:0000256" key="7">
    <source>
        <dbReference type="ARBA" id="ARBA00023136"/>
    </source>
</evidence>
<comment type="subcellular location">
    <subcellularLocation>
        <location evidence="1">Cell membrane</location>
        <topology evidence="1">Multi-pass membrane protein</topology>
    </subcellularLocation>
</comment>
<evidence type="ECO:0000313" key="9">
    <source>
        <dbReference type="Proteomes" id="UP000008141"/>
    </source>
</evidence>
<dbReference type="OrthoDB" id="1368at2759"/>
<dbReference type="PANTHER" id="PTHR33281">
    <property type="entry name" value="UPF0187 PROTEIN YNEE"/>
    <property type="match status" value="1"/>
</dbReference>
<dbReference type="InParanoid" id="E1ZAN3"/>
<dbReference type="EMBL" id="GL433840">
    <property type="protein sequence ID" value="EFN57290.1"/>
    <property type="molecule type" value="Genomic_DNA"/>
</dbReference>
<evidence type="ECO:0000313" key="8">
    <source>
        <dbReference type="EMBL" id="EFN57290.1"/>
    </source>
</evidence>
<evidence type="ECO:0000256" key="5">
    <source>
        <dbReference type="ARBA" id="ARBA00022989"/>
    </source>
</evidence>
<keyword evidence="3" id="KW-1003">Cell membrane</keyword>
<keyword evidence="6" id="KW-0406">Ion transport</keyword>
<keyword evidence="5" id="KW-1133">Transmembrane helix</keyword>
<keyword evidence="7" id="KW-0472">Membrane</keyword>
<sequence length="321" mass="35135">MVLAWEYMRATCCPNLWALDAYQTTRTIFQLCSFVLSLLLSLRMSQGYDRMKVARHAFGNVSSQCTNIVQSVAAGGADAAKVAEFVRWAIVWQYSLLQLVGHDTALAPEAAALLSRGELDLMATAPKPHLVASLALKRLAAGLDPKQCKLVGDISYAIGTGVGSADDCERLRQTPISASLTQLSSGFLIIWLVLLPFGIWAEIAEIENVVTEVVPYILMAILFLGCDEVATQMEDPWPLLPLCEICKAGARDVRRYGTAPNCRGSCPEGWTQIADSDMKNNEKTVSEHDYAYFGSKCITGTGKVLCKLCDRKECNGCSYTW</sequence>
<gene>
    <name evidence="8" type="ORF">CHLNCDRAFT_143882</name>
</gene>
<keyword evidence="2" id="KW-0813">Transport</keyword>
<dbReference type="KEGG" id="cvr:CHLNCDRAFT_143882"/>
<dbReference type="RefSeq" id="XP_005849392.1">
    <property type="nucleotide sequence ID" value="XM_005849330.1"/>
</dbReference>
<dbReference type="GeneID" id="17356405"/>
<dbReference type="InterPro" id="IPR044669">
    <property type="entry name" value="YneE/VCCN1/2-like"/>
</dbReference>
<evidence type="ECO:0000256" key="1">
    <source>
        <dbReference type="ARBA" id="ARBA00004651"/>
    </source>
</evidence>
<evidence type="ECO:0000256" key="6">
    <source>
        <dbReference type="ARBA" id="ARBA00023065"/>
    </source>
</evidence>
<dbReference type="Pfam" id="PF25539">
    <property type="entry name" value="Bestrophin_2"/>
    <property type="match status" value="1"/>
</dbReference>
<dbReference type="GO" id="GO:0005886">
    <property type="term" value="C:plasma membrane"/>
    <property type="evidence" value="ECO:0007669"/>
    <property type="project" value="UniProtKB-SubCell"/>
</dbReference>